<dbReference type="GO" id="GO:0005886">
    <property type="term" value="C:plasma membrane"/>
    <property type="evidence" value="ECO:0007669"/>
    <property type="project" value="TreeGrafter"/>
</dbReference>
<sequence>MRTQKPEPRLLDAVESDAALPASVDVAVIGAGIVGVGAAYALAKAGHSVALLDKGVVAGEQSSRNWGWCRTLNRDEREIPLMQHSQSLWDSLPAEIGADMGFRRNGLVYVTKDPQQLAGWKAWLDMAQPYQVGARMIDAAEAKRLTPGNEQEWIGGVVSPRDGRAEPAKAAPALARGARALGATLHQTCAVRGLDTTGGRVSGVFTEKGRIGAQAVVLAGGAWASMFLRRHGADMPQSSVHSTIFATTPAKQVSGRPLYTPDFILTPLLDGGYLVAARARGRLELTPAGIRYARQFLPSLRKNWKMVELRFGRSFFEGPDALHGKWSFDRPTVFERMRVLDPKPKASIVEPTLREIVAIYPELAGIRAARLWAGWIDSTPDAVPVISPVEALPGLVVAAGFSGHGFGIGPGAGRLAADLATGAPPVVDPAPFRLSRFFDGSPLRPPAGI</sequence>
<evidence type="ECO:0000256" key="2">
    <source>
        <dbReference type="ARBA" id="ARBA00023002"/>
    </source>
</evidence>
<dbReference type="PANTHER" id="PTHR13847">
    <property type="entry name" value="SARCOSINE DEHYDROGENASE-RELATED"/>
    <property type="match status" value="1"/>
</dbReference>
<organism evidence="4 5">
    <name type="scientific">Neoroseomonas marina</name>
    <dbReference type="NCBI Taxonomy" id="1232220"/>
    <lineage>
        <taxon>Bacteria</taxon>
        <taxon>Pseudomonadati</taxon>
        <taxon>Pseudomonadota</taxon>
        <taxon>Alphaproteobacteria</taxon>
        <taxon>Acetobacterales</taxon>
        <taxon>Acetobacteraceae</taxon>
        <taxon>Neoroseomonas</taxon>
    </lineage>
</organism>
<dbReference type="InterPro" id="IPR036188">
    <property type="entry name" value="FAD/NAD-bd_sf"/>
</dbReference>
<name>A0A848EFW0_9PROT</name>
<feature type="domain" description="FAD dependent oxidoreductase" evidence="3">
    <location>
        <begin position="25"/>
        <end position="419"/>
    </location>
</feature>
<dbReference type="GO" id="GO:0005737">
    <property type="term" value="C:cytoplasm"/>
    <property type="evidence" value="ECO:0007669"/>
    <property type="project" value="TreeGrafter"/>
</dbReference>
<dbReference type="Gene3D" id="3.50.50.60">
    <property type="entry name" value="FAD/NAD(P)-binding domain"/>
    <property type="match status" value="1"/>
</dbReference>
<protein>
    <submittedName>
        <fullName evidence="4">FAD-binding oxidoreductase</fullName>
    </submittedName>
</protein>
<evidence type="ECO:0000259" key="3">
    <source>
        <dbReference type="Pfam" id="PF01266"/>
    </source>
</evidence>
<dbReference type="GO" id="GO:0055130">
    <property type="term" value="P:D-alanine catabolic process"/>
    <property type="evidence" value="ECO:0007669"/>
    <property type="project" value="TreeGrafter"/>
</dbReference>
<evidence type="ECO:0000313" key="4">
    <source>
        <dbReference type="EMBL" id="NMJ42922.1"/>
    </source>
</evidence>
<dbReference type="GO" id="GO:0008718">
    <property type="term" value="F:D-amino-acid dehydrogenase activity"/>
    <property type="evidence" value="ECO:0007669"/>
    <property type="project" value="TreeGrafter"/>
</dbReference>
<dbReference type="InterPro" id="IPR006076">
    <property type="entry name" value="FAD-dep_OxRdtase"/>
</dbReference>
<comment type="similarity">
    <text evidence="1">Belongs to the DadA oxidoreductase family.</text>
</comment>
<proteinExistence type="inferred from homology"/>
<reference evidence="4 5" key="1">
    <citation type="submission" date="2020-03" db="EMBL/GenBank/DDBJ databases">
        <authorList>
            <person name="Sun Q."/>
        </authorList>
    </citation>
    <scope>NUCLEOTIDE SEQUENCE [LARGE SCALE GENOMIC DNA]</scope>
    <source>
        <strain evidence="4 5">JC162</strain>
    </source>
</reference>
<dbReference type="Pfam" id="PF01266">
    <property type="entry name" value="DAO"/>
    <property type="match status" value="1"/>
</dbReference>
<keyword evidence="2" id="KW-0560">Oxidoreductase</keyword>
<keyword evidence="5" id="KW-1185">Reference proteome</keyword>
<gene>
    <name evidence="4" type="ORF">GWK16_16870</name>
</gene>
<comment type="caution">
    <text evidence="4">The sequence shown here is derived from an EMBL/GenBank/DDBJ whole genome shotgun (WGS) entry which is preliminary data.</text>
</comment>
<evidence type="ECO:0000313" key="5">
    <source>
        <dbReference type="Proteomes" id="UP000548582"/>
    </source>
</evidence>
<dbReference type="AlphaFoldDB" id="A0A848EFW0"/>
<dbReference type="Gene3D" id="3.30.9.10">
    <property type="entry name" value="D-Amino Acid Oxidase, subunit A, domain 2"/>
    <property type="match status" value="1"/>
</dbReference>
<dbReference type="SUPFAM" id="SSF51905">
    <property type="entry name" value="FAD/NAD(P)-binding domain"/>
    <property type="match status" value="1"/>
</dbReference>
<evidence type="ECO:0000256" key="1">
    <source>
        <dbReference type="ARBA" id="ARBA00009410"/>
    </source>
</evidence>
<accession>A0A848EFW0</accession>
<dbReference type="RefSeq" id="WP_170055158.1">
    <property type="nucleotide sequence ID" value="NZ_JABBKX010000006.1"/>
</dbReference>
<dbReference type="PANTHER" id="PTHR13847:SF280">
    <property type="entry name" value="D-AMINO ACID DEHYDROGENASE"/>
    <property type="match status" value="1"/>
</dbReference>
<dbReference type="EMBL" id="JABBKX010000006">
    <property type="protein sequence ID" value="NMJ42922.1"/>
    <property type="molecule type" value="Genomic_DNA"/>
</dbReference>
<dbReference type="Proteomes" id="UP000548582">
    <property type="component" value="Unassembled WGS sequence"/>
</dbReference>